<proteinExistence type="predicted"/>
<organism evidence="1 2">
    <name type="scientific">Claviceps africana</name>
    <dbReference type="NCBI Taxonomy" id="83212"/>
    <lineage>
        <taxon>Eukaryota</taxon>
        <taxon>Fungi</taxon>
        <taxon>Dikarya</taxon>
        <taxon>Ascomycota</taxon>
        <taxon>Pezizomycotina</taxon>
        <taxon>Sordariomycetes</taxon>
        <taxon>Hypocreomycetidae</taxon>
        <taxon>Hypocreales</taxon>
        <taxon>Clavicipitaceae</taxon>
        <taxon>Claviceps</taxon>
    </lineage>
</organism>
<evidence type="ECO:0000313" key="2">
    <source>
        <dbReference type="Proteomes" id="UP000811619"/>
    </source>
</evidence>
<dbReference type="EMBL" id="SRPY01001086">
    <property type="protein sequence ID" value="KAG5914647.1"/>
    <property type="molecule type" value="Genomic_DNA"/>
</dbReference>
<protein>
    <submittedName>
        <fullName evidence="1">Uncharacterized protein</fullName>
    </submittedName>
</protein>
<dbReference type="Proteomes" id="UP000811619">
    <property type="component" value="Unassembled WGS sequence"/>
</dbReference>
<reference evidence="1" key="1">
    <citation type="journal article" date="2020" name="bioRxiv">
        <title>Whole genome comparisons of ergot fungi reveals the divergence and evolution of species within the genus Claviceps are the result of varying mechanisms driving genome evolution and host range expansion.</title>
        <authorList>
            <person name="Wyka S.A."/>
            <person name="Mondo S.J."/>
            <person name="Liu M."/>
            <person name="Dettman J."/>
            <person name="Nalam V."/>
            <person name="Broders K.D."/>
        </authorList>
    </citation>
    <scope>NUCLEOTIDE SEQUENCE</scope>
    <source>
        <strain evidence="1">CCC 489</strain>
    </source>
</reference>
<name>A0A8K0NFK5_9HYPO</name>
<sequence length="127" mass="13196">MGHAYSDLLDPTQKHALASSEKIVNGVKSSTGPAKGRLASRLDTFEAVKMSVTGSCVTKAAKRYMRMHAHLKAAISHVSSTAHGSAFSTSSKRVSSPALPATALEVSSPLTGLAMSLAEAFVVDILV</sequence>
<evidence type="ECO:0000313" key="1">
    <source>
        <dbReference type="EMBL" id="KAG5914647.1"/>
    </source>
</evidence>
<keyword evidence="2" id="KW-1185">Reference proteome</keyword>
<accession>A0A8K0NFK5</accession>
<gene>
    <name evidence="1" type="ORF">E4U42_000372</name>
</gene>
<comment type="caution">
    <text evidence="1">The sequence shown here is derived from an EMBL/GenBank/DDBJ whole genome shotgun (WGS) entry which is preliminary data.</text>
</comment>
<dbReference type="AlphaFoldDB" id="A0A8K0NFK5"/>